<dbReference type="Proteomes" id="UP001501447">
    <property type="component" value="Unassembled WGS sequence"/>
</dbReference>
<name>A0ABP6DDB4_9ACTN</name>
<accession>A0ABP6DDB4</accession>
<keyword evidence="2" id="KW-1185">Reference proteome</keyword>
<evidence type="ECO:0000313" key="2">
    <source>
        <dbReference type="Proteomes" id="UP001501447"/>
    </source>
</evidence>
<reference evidence="2" key="1">
    <citation type="journal article" date="2019" name="Int. J. Syst. Evol. Microbiol.">
        <title>The Global Catalogue of Microorganisms (GCM) 10K type strain sequencing project: providing services to taxonomists for standard genome sequencing and annotation.</title>
        <authorList>
            <consortium name="The Broad Institute Genomics Platform"/>
            <consortium name="The Broad Institute Genome Sequencing Center for Infectious Disease"/>
            <person name="Wu L."/>
            <person name="Ma J."/>
        </authorList>
    </citation>
    <scope>NUCLEOTIDE SEQUENCE [LARGE SCALE GENOMIC DNA]</scope>
    <source>
        <strain evidence="2">JCM 16373</strain>
    </source>
</reference>
<protein>
    <submittedName>
        <fullName evidence="1">Uncharacterized protein</fullName>
    </submittedName>
</protein>
<dbReference type="RefSeq" id="WP_344570614.1">
    <property type="nucleotide sequence ID" value="NZ_BAAARJ010000033.1"/>
</dbReference>
<dbReference type="EMBL" id="BAAARJ010000033">
    <property type="protein sequence ID" value="GAA2638737.1"/>
    <property type="molecule type" value="Genomic_DNA"/>
</dbReference>
<organism evidence="1 2">
    <name type="scientific">Streptomyces axinellae</name>
    <dbReference type="NCBI Taxonomy" id="552788"/>
    <lineage>
        <taxon>Bacteria</taxon>
        <taxon>Bacillati</taxon>
        <taxon>Actinomycetota</taxon>
        <taxon>Actinomycetes</taxon>
        <taxon>Kitasatosporales</taxon>
        <taxon>Streptomycetaceae</taxon>
        <taxon>Streptomyces</taxon>
    </lineage>
</organism>
<proteinExistence type="predicted"/>
<gene>
    <name evidence="1" type="ORF">GCM10009863_64500</name>
</gene>
<comment type="caution">
    <text evidence="1">The sequence shown here is derived from an EMBL/GenBank/DDBJ whole genome shotgun (WGS) entry which is preliminary data.</text>
</comment>
<evidence type="ECO:0000313" key="1">
    <source>
        <dbReference type="EMBL" id="GAA2638737.1"/>
    </source>
</evidence>
<sequence>MTNRPFALAPEQWQRLVSARQTYTDTVSPYYDETLQQVTQRARDSGNIGKADIGALLMWKRLRADTPWAADLLALADADVRRATAAATTAARDTTLSRSSAAQAGRAALASLPGFRTGDALASAVLTAAAPDRMAVYDRRAHSGLRTLGITLSHAPGRYSRYIETIDQLLADAPAPIRNWTARDIDTALYWINHPTNNTTSAYQHSTNLITTRRN</sequence>